<gene>
    <name evidence="1" type="ORF">HMPREF0428_00594</name>
</gene>
<evidence type="ECO:0000313" key="1">
    <source>
        <dbReference type="EMBL" id="EGF85752.1"/>
    </source>
</evidence>
<dbReference type="Proteomes" id="UP000004773">
    <property type="component" value="Unassembled WGS sequence"/>
</dbReference>
<dbReference type="AlphaFoldDB" id="A0AA87AR97"/>
<dbReference type="RefSeq" id="WP_003146589.1">
    <property type="nucleotide sequence ID" value="NZ_GL883582.1"/>
</dbReference>
<accession>A0AA87AR97</accession>
<dbReference type="EMBL" id="ACRO01000006">
    <property type="protein sequence ID" value="EGF85752.1"/>
    <property type="molecule type" value="Genomic_DNA"/>
</dbReference>
<sequence>MTSSLKRIAEKIVFIIEEDYPKQKSVTGSIQSIYQLANEIVESGEVAKNINFKSLVRMFADETTHYQSEIIYLLQDLDKELKKMNIKDSLQHFSLNRTEENRSNLLPDIEKWTLFVPIRWVNK</sequence>
<organism evidence="1 2">
    <name type="scientific">Gemella haemolysans M341</name>
    <dbReference type="NCBI Taxonomy" id="562981"/>
    <lineage>
        <taxon>Bacteria</taxon>
        <taxon>Bacillati</taxon>
        <taxon>Bacillota</taxon>
        <taxon>Bacilli</taxon>
        <taxon>Bacillales</taxon>
        <taxon>Gemellaceae</taxon>
        <taxon>Gemella</taxon>
    </lineage>
</organism>
<protein>
    <submittedName>
        <fullName evidence="1">Uncharacterized protein</fullName>
    </submittedName>
</protein>
<evidence type="ECO:0000313" key="2">
    <source>
        <dbReference type="Proteomes" id="UP000004773"/>
    </source>
</evidence>
<comment type="caution">
    <text evidence="1">The sequence shown here is derived from an EMBL/GenBank/DDBJ whole genome shotgun (WGS) entry which is preliminary data.</text>
</comment>
<proteinExistence type="predicted"/>
<name>A0AA87AR97_9BACL</name>
<reference evidence="1 2" key="1">
    <citation type="submission" date="2011-03" db="EMBL/GenBank/DDBJ databases">
        <title>The Genome Sequence of Gemella haemolysans M341.</title>
        <authorList>
            <consortium name="The Broad Institute Genome Sequencing Platform"/>
            <consortium name="The Broad Institute Genome Sequencing Center for Infectious Disease"/>
            <person name="Earl A."/>
            <person name="Ward D."/>
            <person name="Feldgarden M."/>
            <person name="Gevers D."/>
            <person name="Sibley C.D."/>
            <person name="Field T.R."/>
            <person name="Grinwis M."/>
            <person name="Eshaghurshan C.S."/>
            <person name="Surette M.G."/>
            <person name="Young S.K."/>
            <person name="Zeng Q."/>
            <person name="Gargeya S."/>
            <person name="Fitzgerald M."/>
            <person name="Haas B."/>
            <person name="Abouelleil A."/>
            <person name="Alvarado L."/>
            <person name="Arachchi H.M."/>
            <person name="Berlin A."/>
            <person name="Brown A."/>
            <person name="Chapman S.B."/>
            <person name="Chen Z."/>
            <person name="Dunbar C."/>
            <person name="Freedman E."/>
            <person name="Gearin G."/>
            <person name="Gellesch M."/>
            <person name="Goldberg J."/>
            <person name="Griggs A."/>
            <person name="Gujja S."/>
            <person name="Heilman E.R."/>
            <person name="Heiman D."/>
            <person name="Howarth C."/>
            <person name="Larson L."/>
            <person name="Lui A."/>
            <person name="MacDonald P.J.P."/>
            <person name="Mehta T."/>
            <person name="Montmayeur A."/>
            <person name="Murphy C."/>
            <person name="Neiman D."/>
            <person name="Pearson M."/>
            <person name="Priest M."/>
            <person name="Roberts A."/>
            <person name="Saif S."/>
            <person name="Shea T."/>
            <person name="Shenoy N."/>
            <person name="Sisk P."/>
            <person name="Stolte C."/>
            <person name="Sykes S."/>
            <person name="White J."/>
            <person name="Yandava C."/>
            <person name="Wortman J."/>
            <person name="Nusbaum C."/>
            <person name="Birren B."/>
        </authorList>
    </citation>
    <scope>NUCLEOTIDE SEQUENCE [LARGE SCALE GENOMIC DNA]</scope>
    <source>
        <strain evidence="1 2">M341</strain>
    </source>
</reference>